<comment type="subcellular location">
    <subcellularLocation>
        <location evidence="1 10">Cell membrane</location>
        <topology evidence="1 10">Multi-pass membrane protein</topology>
    </subcellularLocation>
</comment>
<feature type="signal peptide" evidence="12">
    <location>
        <begin position="1"/>
        <end position="18"/>
    </location>
</feature>
<keyword evidence="12" id="KW-0732">Signal</keyword>
<evidence type="ECO:0000313" key="14">
    <source>
        <dbReference type="EMBL" id="KAK4301317.1"/>
    </source>
</evidence>
<dbReference type="PROSITE" id="PS50262">
    <property type="entry name" value="G_PROTEIN_RECEP_F1_2"/>
    <property type="match status" value="1"/>
</dbReference>
<feature type="domain" description="G-protein coupled receptors family 1 profile" evidence="13">
    <location>
        <begin position="1"/>
        <end position="150"/>
    </location>
</feature>
<name>A0AAE1P5R0_9EUCA</name>
<accession>A0AAE1P5R0</accession>
<feature type="compositionally biased region" description="Basic and acidic residues" evidence="11">
    <location>
        <begin position="245"/>
        <end position="255"/>
    </location>
</feature>
<evidence type="ECO:0000256" key="5">
    <source>
        <dbReference type="ARBA" id="ARBA00023040"/>
    </source>
</evidence>
<dbReference type="EMBL" id="JAWZYT010002891">
    <property type="protein sequence ID" value="KAK4301317.1"/>
    <property type="molecule type" value="Genomic_DNA"/>
</dbReference>
<keyword evidence="15" id="KW-1185">Reference proteome</keyword>
<evidence type="ECO:0000256" key="6">
    <source>
        <dbReference type="ARBA" id="ARBA00023136"/>
    </source>
</evidence>
<feature type="non-terminal residue" evidence="14">
    <location>
        <position position="1"/>
    </location>
</feature>
<dbReference type="InterPro" id="IPR001817">
    <property type="entry name" value="Vasoprsn_rcpt"/>
</dbReference>
<keyword evidence="4 10" id="KW-1133">Transmembrane helix</keyword>
<proteinExistence type="inferred from homology"/>
<feature type="compositionally biased region" description="Basic and acidic residues" evidence="11">
    <location>
        <begin position="262"/>
        <end position="276"/>
    </location>
</feature>
<evidence type="ECO:0000256" key="8">
    <source>
        <dbReference type="ARBA" id="ARBA00023180"/>
    </source>
</evidence>
<dbReference type="PANTHER" id="PTHR24224">
    <property type="entry name" value="CARDIOACCELERATORY PEPTIDE RECEPTOR-RELATED"/>
    <property type="match status" value="1"/>
</dbReference>
<evidence type="ECO:0000256" key="3">
    <source>
        <dbReference type="ARBA" id="ARBA00022692"/>
    </source>
</evidence>
<protein>
    <recommendedName>
        <fullName evidence="13">G-protein coupled receptors family 1 profile domain-containing protein</fullName>
    </recommendedName>
</protein>
<dbReference type="InterPro" id="IPR052665">
    <property type="entry name" value="Neuropeptide-GPCR"/>
</dbReference>
<feature type="region of interest" description="Disordered" evidence="11">
    <location>
        <begin position="224"/>
        <end position="276"/>
    </location>
</feature>
<dbReference type="AlphaFoldDB" id="A0AAE1P5R0"/>
<dbReference type="Proteomes" id="UP001292094">
    <property type="component" value="Unassembled WGS sequence"/>
</dbReference>
<dbReference type="InterPro" id="IPR000276">
    <property type="entry name" value="GPCR_Rhodpsn"/>
</dbReference>
<evidence type="ECO:0000256" key="4">
    <source>
        <dbReference type="ARBA" id="ARBA00022989"/>
    </source>
</evidence>
<dbReference type="GO" id="GO:0008188">
    <property type="term" value="F:neuropeptide receptor activity"/>
    <property type="evidence" value="ECO:0007669"/>
    <property type="project" value="TreeGrafter"/>
</dbReference>
<sequence length="276" mass="30601">RRARRLVVVAWLLSAVFASPCLLFFMEASVDGVVQCWIDFPEAWQWKLYMTVVSLTIFLFPTFIITACYAIIVYTIWSKNGERRVCGGEEDSRRASSRGLIPKAKIKTVKMTLVIVLGKTSSLLTPTNVAVATLIQSLAPLNSAANPVIYCLFSTPICRNIRQKWSTTKSTFTISSKNPSAGLGGGGGSECSNFCDWPTLSLHLHRHRRHIGLPQVLLVEGERNTQRQLPVPPTGTPSCPNQLRGEWEYTSEGKKRGVSGNDGKRVNMRDQKTGKT</sequence>
<evidence type="ECO:0000256" key="11">
    <source>
        <dbReference type="SAM" id="MobiDB-lite"/>
    </source>
</evidence>
<evidence type="ECO:0000313" key="15">
    <source>
        <dbReference type="Proteomes" id="UP001292094"/>
    </source>
</evidence>
<reference evidence="14" key="1">
    <citation type="submission" date="2023-11" db="EMBL/GenBank/DDBJ databases">
        <title>Genome assemblies of two species of porcelain crab, Petrolisthes cinctipes and Petrolisthes manimaculis (Anomura: Porcellanidae).</title>
        <authorList>
            <person name="Angst P."/>
        </authorList>
    </citation>
    <scope>NUCLEOTIDE SEQUENCE</scope>
    <source>
        <strain evidence="14">PB745_02</strain>
        <tissue evidence="14">Gill</tissue>
    </source>
</reference>
<gene>
    <name evidence="14" type="ORF">Pmani_026523</name>
</gene>
<keyword evidence="7 10" id="KW-0675">Receptor</keyword>
<organism evidence="14 15">
    <name type="scientific">Petrolisthes manimaculis</name>
    <dbReference type="NCBI Taxonomy" id="1843537"/>
    <lineage>
        <taxon>Eukaryota</taxon>
        <taxon>Metazoa</taxon>
        <taxon>Ecdysozoa</taxon>
        <taxon>Arthropoda</taxon>
        <taxon>Crustacea</taxon>
        <taxon>Multicrustacea</taxon>
        <taxon>Malacostraca</taxon>
        <taxon>Eumalacostraca</taxon>
        <taxon>Eucarida</taxon>
        <taxon>Decapoda</taxon>
        <taxon>Pleocyemata</taxon>
        <taxon>Anomura</taxon>
        <taxon>Galatheoidea</taxon>
        <taxon>Porcellanidae</taxon>
        <taxon>Petrolisthes</taxon>
    </lineage>
</organism>
<evidence type="ECO:0000259" key="13">
    <source>
        <dbReference type="PROSITE" id="PS50262"/>
    </source>
</evidence>
<keyword evidence="8 10" id="KW-0325">Glycoprotein</keyword>
<comment type="caution">
    <text evidence="10">Lacks conserved residue(s) required for the propagation of feature annotation.</text>
</comment>
<evidence type="ECO:0000256" key="2">
    <source>
        <dbReference type="ARBA" id="ARBA00022475"/>
    </source>
</evidence>
<evidence type="ECO:0000256" key="12">
    <source>
        <dbReference type="SAM" id="SignalP"/>
    </source>
</evidence>
<keyword evidence="6 10" id="KW-0472">Membrane</keyword>
<dbReference type="Gene3D" id="1.20.1070.10">
    <property type="entry name" value="Rhodopsin 7-helix transmembrane proteins"/>
    <property type="match status" value="1"/>
</dbReference>
<comment type="caution">
    <text evidence="14">The sequence shown here is derived from an EMBL/GenBank/DDBJ whole genome shotgun (WGS) entry which is preliminary data.</text>
</comment>
<keyword evidence="5 10" id="KW-0297">G-protein coupled receptor</keyword>
<evidence type="ECO:0000256" key="9">
    <source>
        <dbReference type="ARBA" id="ARBA00023224"/>
    </source>
</evidence>
<dbReference type="PRINTS" id="PR00237">
    <property type="entry name" value="GPCRRHODOPSN"/>
</dbReference>
<dbReference type="Pfam" id="PF00001">
    <property type="entry name" value="7tm_1"/>
    <property type="match status" value="1"/>
</dbReference>
<dbReference type="PRINTS" id="PR00896">
    <property type="entry name" value="VASOPRESSINR"/>
</dbReference>
<evidence type="ECO:0000256" key="1">
    <source>
        <dbReference type="ARBA" id="ARBA00004651"/>
    </source>
</evidence>
<comment type="similarity">
    <text evidence="10">Belongs to the G-protein coupled receptor 1 family. Vasopressin/oxytocin receptor subfamily.</text>
</comment>
<keyword evidence="9 10" id="KW-0807">Transducer</keyword>
<dbReference type="GO" id="GO:0005886">
    <property type="term" value="C:plasma membrane"/>
    <property type="evidence" value="ECO:0007669"/>
    <property type="project" value="UniProtKB-SubCell"/>
</dbReference>
<dbReference type="PANTHER" id="PTHR24224:SF6">
    <property type="entry name" value="CARDIOACCELERATORY PEPTIDE RECEPTOR-RELATED"/>
    <property type="match status" value="1"/>
</dbReference>
<dbReference type="InterPro" id="IPR017452">
    <property type="entry name" value="GPCR_Rhodpsn_7TM"/>
</dbReference>
<evidence type="ECO:0000256" key="10">
    <source>
        <dbReference type="RuleBase" id="RU046427"/>
    </source>
</evidence>
<dbReference type="SUPFAM" id="SSF81321">
    <property type="entry name" value="Family A G protein-coupled receptor-like"/>
    <property type="match status" value="1"/>
</dbReference>
<feature type="transmembrane region" description="Helical" evidence="10">
    <location>
        <begin position="48"/>
        <end position="74"/>
    </location>
</feature>
<keyword evidence="2" id="KW-1003">Cell membrane</keyword>
<keyword evidence="3 10" id="KW-0812">Transmembrane</keyword>
<dbReference type="GO" id="GO:0005000">
    <property type="term" value="F:vasopressin receptor activity"/>
    <property type="evidence" value="ECO:0007669"/>
    <property type="project" value="InterPro"/>
</dbReference>
<feature type="chain" id="PRO_5042290190" description="G-protein coupled receptors family 1 profile domain-containing protein" evidence="12">
    <location>
        <begin position="19"/>
        <end position="276"/>
    </location>
</feature>
<evidence type="ECO:0000256" key="7">
    <source>
        <dbReference type="ARBA" id="ARBA00023170"/>
    </source>
</evidence>